<evidence type="ECO:0000256" key="1">
    <source>
        <dbReference type="SAM" id="Phobius"/>
    </source>
</evidence>
<evidence type="ECO:0000259" key="2">
    <source>
        <dbReference type="Pfam" id="PF01757"/>
    </source>
</evidence>
<dbReference type="PANTHER" id="PTHR23028">
    <property type="entry name" value="ACETYLTRANSFERASE"/>
    <property type="match status" value="1"/>
</dbReference>
<name>A0AAQ2HFZ9_9MICO</name>
<keyword evidence="4" id="KW-1185">Reference proteome</keyword>
<reference evidence="3 4" key="1">
    <citation type="submission" date="2019-03" db="EMBL/GenBank/DDBJ databases">
        <title>Genomics of glacier-inhabiting Cryobacterium strains.</title>
        <authorList>
            <person name="Liu Q."/>
            <person name="Xin Y.-H."/>
        </authorList>
    </citation>
    <scope>NUCLEOTIDE SEQUENCE [LARGE SCALE GENOMIC DNA]</scope>
    <source>
        <strain evidence="4">TMT1-22</strain>
    </source>
</reference>
<gene>
    <name evidence="3" type="ORF">E3O49_08320</name>
</gene>
<keyword evidence="3" id="KW-0808">Transferase</keyword>
<dbReference type="AlphaFoldDB" id="A0AAQ2HFZ9"/>
<feature type="transmembrane region" description="Helical" evidence="1">
    <location>
        <begin position="196"/>
        <end position="214"/>
    </location>
</feature>
<dbReference type="InterPro" id="IPR002656">
    <property type="entry name" value="Acyl_transf_3_dom"/>
</dbReference>
<dbReference type="InterPro" id="IPR050879">
    <property type="entry name" value="Acyltransferase_3"/>
</dbReference>
<comment type="caution">
    <text evidence="3">The sequence shown here is derived from an EMBL/GenBank/DDBJ whole genome shotgun (WGS) entry which is preliminary data.</text>
</comment>
<evidence type="ECO:0000313" key="4">
    <source>
        <dbReference type="Proteomes" id="UP000297403"/>
    </source>
</evidence>
<organism evidence="3 4">
    <name type="scientific">Cryobacterium shii</name>
    <dbReference type="NCBI Taxonomy" id="1259235"/>
    <lineage>
        <taxon>Bacteria</taxon>
        <taxon>Bacillati</taxon>
        <taxon>Actinomycetota</taxon>
        <taxon>Actinomycetes</taxon>
        <taxon>Micrococcales</taxon>
        <taxon>Microbacteriaceae</taxon>
        <taxon>Cryobacterium</taxon>
    </lineage>
</organism>
<keyword evidence="1" id="KW-1133">Transmembrane helix</keyword>
<feature type="transmembrane region" description="Helical" evidence="1">
    <location>
        <begin position="220"/>
        <end position="238"/>
    </location>
</feature>
<dbReference type="GO" id="GO:0000271">
    <property type="term" value="P:polysaccharide biosynthetic process"/>
    <property type="evidence" value="ECO:0007669"/>
    <property type="project" value="TreeGrafter"/>
</dbReference>
<evidence type="ECO:0000313" key="3">
    <source>
        <dbReference type="EMBL" id="TFC47326.1"/>
    </source>
</evidence>
<protein>
    <submittedName>
        <fullName evidence="3">Acyltransferase</fullName>
    </submittedName>
</protein>
<dbReference type="EMBL" id="SOFY01000043">
    <property type="protein sequence ID" value="TFC47326.1"/>
    <property type="molecule type" value="Genomic_DNA"/>
</dbReference>
<feature type="transmembrane region" description="Helical" evidence="1">
    <location>
        <begin position="62"/>
        <end position="79"/>
    </location>
</feature>
<feature type="transmembrane region" description="Helical" evidence="1">
    <location>
        <begin position="326"/>
        <end position="345"/>
    </location>
</feature>
<feature type="domain" description="Acyltransferase 3" evidence="2">
    <location>
        <begin position="28"/>
        <end position="340"/>
    </location>
</feature>
<accession>A0AAQ2HFZ9</accession>
<feature type="transmembrane region" description="Helical" evidence="1">
    <location>
        <begin position="31"/>
        <end position="50"/>
    </location>
</feature>
<keyword evidence="1" id="KW-0472">Membrane</keyword>
<feature type="transmembrane region" description="Helical" evidence="1">
    <location>
        <begin position="170"/>
        <end position="189"/>
    </location>
</feature>
<dbReference type="Proteomes" id="UP000297403">
    <property type="component" value="Unassembled WGS sequence"/>
</dbReference>
<dbReference type="PANTHER" id="PTHR23028:SF131">
    <property type="entry name" value="BLR2367 PROTEIN"/>
    <property type="match status" value="1"/>
</dbReference>
<keyword evidence="1" id="KW-0812">Transmembrane</keyword>
<dbReference type="Pfam" id="PF01757">
    <property type="entry name" value="Acyl_transf_3"/>
    <property type="match status" value="1"/>
</dbReference>
<dbReference type="GO" id="GO:0016747">
    <property type="term" value="F:acyltransferase activity, transferring groups other than amino-acyl groups"/>
    <property type="evidence" value="ECO:0007669"/>
    <property type="project" value="InterPro"/>
</dbReference>
<proteinExistence type="predicted"/>
<feature type="transmembrane region" description="Helical" evidence="1">
    <location>
        <begin position="245"/>
        <end position="265"/>
    </location>
</feature>
<dbReference type="GO" id="GO:0016020">
    <property type="term" value="C:membrane"/>
    <property type="evidence" value="ECO:0007669"/>
    <property type="project" value="TreeGrafter"/>
</dbReference>
<keyword evidence="3" id="KW-0012">Acyltransferase</keyword>
<feature type="transmembrane region" description="Helical" evidence="1">
    <location>
        <begin position="100"/>
        <end position="123"/>
    </location>
</feature>
<feature type="transmembrane region" description="Helical" evidence="1">
    <location>
        <begin position="300"/>
        <end position="320"/>
    </location>
</feature>
<sequence length="373" mass="40979">MGIDAMPRGYRLRRMTLGESYAKERPNGLNALRLLLAIGVIFWHSFPLTGTQFAGGEPARQLLENLCVDGFFAISGYLITKSWLRSPRVRMFIVARTLRILPAFWVCLIATALIFAPLGTWFAGGDPLRTITSPESITYVVKNAGLWMVQFGIAGTPLNVPFEGAWNGSLWTLAYEFMCYLAILALGVAGLLRRSWALWGAYALVWIATFVHLIEIAGIELLGTSFRFALTFIAGALLSKYENKIRLSWGGVAIAFALVVAAAWLPNYLLLAAPAIAYGFVGLGGLVSHQRLAFRNDFSYGMYIYAFPMQQILASAGLSFFGVVGFGLVASLFTIPLAMASWFLIERPASRLNGRLQARLRLSSTRKSAPVLV</sequence>
<feature type="transmembrane region" description="Helical" evidence="1">
    <location>
        <begin position="271"/>
        <end position="288"/>
    </location>
</feature>